<gene>
    <name evidence="1" type="ORF">FD29_GL000051</name>
</gene>
<dbReference type="Gene3D" id="2.60.40.1080">
    <property type="match status" value="1"/>
</dbReference>
<dbReference type="Proteomes" id="UP000050872">
    <property type="component" value="Unassembled WGS sequence"/>
</dbReference>
<dbReference type="AlphaFoldDB" id="A0A0R1QIR8"/>
<sequence length="642" mass="70654">MFISILSASAFNRRYKQVNAEEADTTEVTPYKKPTGDATKFLGIWLTSGYTLQPNENTYIEVGQTKTLSGNAGRSMLTYWATILYVNKKYQWYKSTDGKNWTKVSSKDSGDKKTMPVTPTEVGTTYYQLDTYFQTAGLIGATASHLYSNVATVHAVPEPVNAQKVTVTVDDDYLYNSTNDLVNIETVAHAHPDPVNFTGAVTWSISDTNLATIDEETGEITANTGRRAGVVTVYATLHNPDGSIIKGETDITIGGGLENQTVKAGETATFALQGNIGELDEDGDDGYTIKWYKEDPITHTRTQVQKDKPQALSYTIPDTTLDDDGTLIVAIISMSYGGRPYSYTTNDAYLYVTPEGGPDIEMTNIMKNETFDDGTNTDNMLFGVNNGDTVTYTDTVTNNSTSGTLTDATYTLPLHNNTKIASVQLDGKELSSSSYSFKKNDTTGATDLTIPGLNFKINESHKIQVNTTVDSIEKKETFSTVPYIAGKADGKTDYQKVGRGNTINYELDTITITNTENIDYGVINAVSNKTILYRQDKLNNPYNIIDIDDTRRVKSSIGLYVRQKSELISGNNILSGYLEYHENGVAQDLRATDVEVSRTDDEQALSSQSWNKEEGVLLHMDPQINSSGIYTTKLEWTIADSL</sequence>
<dbReference type="STRING" id="1423770.FD29_GL000051"/>
<accession>A0A0R1QIR8</accession>
<keyword evidence="2" id="KW-1185">Reference proteome</keyword>
<dbReference type="EMBL" id="AZEZ01000043">
    <property type="protein sequence ID" value="KRL44398.1"/>
    <property type="molecule type" value="Genomic_DNA"/>
</dbReference>
<protein>
    <submittedName>
        <fullName evidence="1">Cell surface SD repeat-containing protein</fullName>
    </submittedName>
</protein>
<reference evidence="1 2" key="1">
    <citation type="journal article" date="2015" name="Genome Announc.">
        <title>Expanding the biotechnology potential of lactobacilli through comparative genomics of 213 strains and associated genera.</title>
        <authorList>
            <person name="Sun Z."/>
            <person name="Harris H.M."/>
            <person name="McCann A."/>
            <person name="Guo C."/>
            <person name="Argimon S."/>
            <person name="Zhang W."/>
            <person name="Yang X."/>
            <person name="Jeffery I.B."/>
            <person name="Cooney J.C."/>
            <person name="Kagawa T.F."/>
            <person name="Liu W."/>
            <person name="Song Y."/>
            <person name="Salvetti E."/>
            <person name="Wrobel A."/>
            <person name="Rasinkangas P."/>
            <person name="Parkhill J."/>
            <person name="Rea M.C."/>
            <person name="O'Sullivan O."/>
            <person name="Ritari J."/>
            <person name="Douillard F.P."/>
            <person name="Paul Ross R."/>
            <person name="Yang R."/>
            <person name="Briner A.E."/>
            <person name="Felis G.E."/>
            <person name="de Vos W.M."/>
            <person name="Barrangou R."/>
            <person name="Klaenhammer T.R."/>
            <person name="Caufield P.W."/>
            <person name="Cui Y."/>
            <person name="Zhang H."/>
            <person name="O'Toole P.W."/>
        </authorList>
    </citation>
    <scope>NUCLEOTIDE SEQUENCE [LARGE SCALE GENOMIC DNA]</scope>
    <source>
        <strain evidence="1 2">DSM 14500</strain>
    </source>
</reference>
<dbReference type="PATRIC" id="fig|1423770.3.peg.49"/>
<comment type="caution">
    <text evidence="1">The sequence shown here is derived from an EMBL/GenBank/DDBJ whole genome shotgun (WGS) entry which is preliminary data.</text>
</comment>
<name>A0A0R1QIR8_9LACO</name>
<organism evidence="1 2">
    <name type="scientific">Companilactobacillus mindensis DSM 14500</name>
    <dbReference type="NCBI Taxonomy" id="1423770"/>
    <lineage>
        <taxon>Bacteria</taxon>
        <taxon>Bacillati</taxon>
        <taxon>Bacillota</taxon>
        <taxon>Bacilli</taxon>
        <taxon>Lactobacillales</taxon>
        <taxon>Lactobacillaceae</taxon>
        <taxon>Companilactobacillus</taxon>
    </lineage>
</organism>
<proteinExistence type="predicted"/>
<evidence type="ECO:0000313" key="1">
    <source>
        <dbReference type="EMBL" id="KRL44398.1"/>
    </source>
</evidence>
<evidence type="ECO:0000313" key="2">
    <source>
        <dbReference type="Proteomes" id="UP000050872"/>
    </source>
</evidence>